<dbReference type="InterPro" id="IPR002513">
    <property type="entry name" value="Tn3_Tnp_DDE_dom"/>
</dbReference>
<dbReference type="Proteomes" id="UP000777935">
    <property type="component" value="Unassembled WGS sequence"/>
</dbReference>
<comment type="caution">
    <text evidence="2">The sequence shown here is derived from an EMBL/GenBank/DDBJ whole genome shotgun (WGS) entry which is preliminary data.</text>
</comment>
<accession>A0ABX2IYP4</accession>
<organism evidence="2 3">
    <name type="scientific">Parasulfitobacter algicola</name>
    <dbReference type="NCBI Taxonomy" id="2614809"/>
    <lineage>
        <taxon>Bacteria</taxon>
        <taxon>Pseudomonadati</taxon>
        <taxon>Pseudomonadota</taxon>
        <taxon>Alphaproteobacteria</taxon>
        <taxon>Rhodobacterales</taxon>
        <taxon>Roseobacteraceae</taxon>
        <taxon>Parasulfitobacter</taxon>
    </lineage>
</organism>
<evidence type="ECO:0000313" key="2">
    <source>
        <dbReference type="EMBL" id="NSX55388.1"/>
    </source>
</evidence>
<dbReference type="EMBL" id="JABUFE010000006">
    <property type="protein sequence ID" value="NSX55388.1"/>
    <property type="molecule type" value="Genomic_DNA"/>
</dbReference>
<reference evidence="2 3" key="1">
    <citation type="submission" date="2020-06" db="EMBL/GenBank/DDBJ databases">
        <title>Sulfitobacter algicola sp. nov., isolated from green algae.</title>
        <authorList>
            <person name="Wang C."/>
        </authorList>
    </citation>
    <scope>NUCLEOTIDE SEQUENCE [LARGE SCALE GENOMIC DNA]</scope>
    <source>
        <strain evidence="2 3">1151</strain>
    </source>
</reference>
<name>A0ABX2IYP4_9RHOB</name>
<dbReference type="Pfam" id="PF01526">
    <property type="entry name" value="DDE_Tnp_Tn3"/>
    <property type="match status" value="1"/>
</dbReference>
<sequence length="92" mass="9929">MAEATNTRDFFQPSRMSRCHIESGVINRALATVITAKSHLPMTIHWGGGVTASSDGQFFPAARHGETINLINVSCTQPESTPLSPFAAQMRA</sequence>
<gene>
    <name evidence="2" type="ORF">HRQ87_11295</name>
</gene>
<feature type="domain" description="Tn3 transposase DDE" evidence="1">
    <location>
        <begin position="1"/>
        <end position="64"/>
    </location>
</feature>
<protein>
    <submittedName>
        <fullName evidence="2">Tn3 family transposase</fullName>
    </submittedName>
</protein>
<keyword evidence="3" id="KW-1185">Reference proteome</keyword>
<evidence type="ECO:0000259" key="1">
    <source>
        <dbReference type="Pfam" id="PF01526"/>
    </source>
</evidence>
<evidence type="ECO:0000313" key="3">
    <source>
        <dbReference type="Proteomes" id="UP000777935"/>
    </source>
</evidence>
<proteinExistence type="predicted"/>